<name>A0A517L0G7_9PEZI</name>
<comment type="similarity">
    <text evidence="1">Belongs to the peptidase S33 family.</text>
</comment>
<dbReference type="STRING" id="50376.A0A517L0G7"/>
<feature type="domain" description="Epoxide hydrolase N-terminal" evidence="5">
    <location>
        <begin position="6"/>
        <end position="116"/>
    </location>
</feature>
<dbReference type="SUPFAM" id="SSF53474">
    <property type="entry name" value="alpha/beta-Hydrolases"/>
    <property type="match status" value="1"/>
</dbReference>
<dbReference type="PANTHER" id="PTHR21661:SF35">
    <property type="entry name" value="EPOXIDE HYDROLASE"/>
    <property type="match status" value="1"/>
</dbReference>
<dbReference type="InterPro" id="IPR016292">
    <property type="entry name" value="Epoxide_hydrolase"/>
</dbReference>
<dbReference type="PIRSF" id="PIRSF001112">
    <property type="entry name" value="Epoxide_hydrolase"/>
    <property type="match status" value="1"/>
</dbReference>
<evidence type="ECO:0000313" key="7">
    <source>
        <dbReference type="Proteomes" id="UP000316270"/>
    </source>
</evidence>
<dbReference type="Pfam" id="PF06441">
    <property type="entry name" value="EHN"/>
    <property type="match status" value="1"/>
</dbReference>
<dbReference type="AlphaFoldDB" id="A0A517L0G7"/>
<gene>
    <name evidence="6" type="ORF">FKW77_010402</name>
</gene>
<evidence type="ECO:0000259" key="5">
    <source>
        <dbReference type="Pfam" id="PF06441"/>
    </source>
</evidence>
<reference evidence="6 7" key="1">
    <citation type="submission" date="2019-07" db="EMBL/GenBank/DDBJ databases">
        <title>Finished genome of Venturia effusa.</title>
        <authorList>
            <person name="Young C.A."/>
            <person name="Cox M.P."/>
            <person name="Ganley A.R.D."/>
            <person name="David W.J."/>
        </authorList>
    </citation>
    <scope>NUCLEOTIDE SEQUENCE [LARGE SCALE GENOMIC DNA]</scope>
    <source>
        <strain evidence="7">albino</strain>
    </source>
</reference>
<evidence type="ECO:0000256" key="4">
    <source>
        <dbReference type="PIRSR" id="PIRSR001112-1"/>
    </source>
</evidence>
<accession>A0A517L0G7</accession>
<dbReference type="Proteomes" id="UP000316270">
    <property type="component" value="Chromosome 2"/>
</dbReference>
<keyword evidence="2" id="KW-0058">Aromatic hydrocarbons catabolism</keyword>
<feature type="active site" description="Nucleophile" evidence="4">
    <location>
        <position position="181"/>
    </location>
</feature>
<evidence type="ECO:0000256" key="1">
    <source>
        <dbReference type="ARBA" id="ARBA00010088"/>
    </source>
</evidence>
<evidence type="ECO:0000256" key="3">
    <source>
        <dbReference type="ARBA" id="ARBA00022801"/>
    </source>
</evidence>
<feature type="active site" description="Proton donor" evidence="4">
    <location>
        <position position="316"/>
    </location>
</feature>
<dbReference type="OrthoDB" id="7130006at2759"/>
<evidence type="ECO:0000256" key="2">
    <source>
        <dbReference type="ARBA" id="ARBA00022797"/>
    </source>
</evidence>
<dbReference type="InterPro" id="IPR010497">
    <property type="entry name" value="Epoxide_hydro_N"/>
</dbReference>
<dbReference type="PRINTS" id="PR00412">
    <property type="entry name" value="EPOXHYDRLASE"/>
</dbReference>
<feature type="active site" description="Proton acceptor" evidence="4">
    <location>
        <position position="378"/>
    </location>
</feature>
<dbReference type="Gene3D" id="3.40.50.1820">
    <property type="entry name" value="alpha/beta hydrolase"/>
    <property type="match status" value="1"/>
</dbReference>
<dbReference type="EMBL" id="CP042186">
    <property type="protein sequence ID" value="QDS69134.1"/>
    <property type="molecule type" value="Genomic_DNA"/>
</dbReference>
<proteinExistence type="inferred from homology"/>
<keyword evidence="3" id="KW-0378">Hydrolase</keyword>
<organism evidence="6 7">
    <name type="scientific">Venturia effusa</name>
    <dbReference type="NCBI Taxonomy" id="50376"/>
    <lineage>
        <taxon>Eukaryota</taxon>
        <taxon>Fungi</taxon>
        <taxon>Dikarya</taxon>
        <taxon>Ascomycota</taxon>
        <taxon>Pezizomycotina</taxon>
        <taxon>Dothideomycetes</taxon>
        <taxon>Pleosporomycetidae</taxon>
        <taxon>Venturiales</taxon>
        <taxon>Venturiaceae</taxon>
        <taxon>Venturia</taxon>
    </lineage>
</organism>
<sequence>MMASPTPFRINVSNDDLELLRKKLELARLPDQPDGYDLNQGVPVPRMTELVEYWKLTYLPKWRQTEEKLNQLPMFTQSINMGEFGDLNVHFIHQRSEAQDAIPLLFVHGWPGSFLEAIKLLPLLTEEGDHQSFHVVCPSLPNYGFSQGVTKRGFSLKHYGDVCNKLMLSLGYSRYVAQGGDWGSMITRMMGRYHTDSLRAVHVNLAAIIPSTLLTAPLVLLKSILSFPFWTAAEKQGLKNGREYATSGNGYYIMQNTRPQTVAYCLSDSPIALLGWIYEKLEHWTDDYPWTNDEILTWISIYWFSTAGPGASVRTYFEASDSSPDYGDGAARDTAYFGFTKVPLGITQFPKDIVGIPRVFTQMLGKVVFQNWAEDGGHFAAWERPQVLADALRKMFKDGGEAFGIVAEGEGKKEM</sequence>
<keyword evidence="7" id="KW-1185">Reference proteome</keyword>
<evidence type="ECO:0000313" key="6">
    <source>
        <dbReference type="EMBL" id="QDS69134.1"/>
    </source>
</evidence>
<dbReference type="GO" id="GO:0004301">
    <property type="term" value="F:epoxide hydrolase activity"/>
    <property type="evidence" value="ECO:0007669"/>
    <property type="project" value="TreeGrafter"/>
</dbReference>
<dbReference type="InterPro" id="IPR029058">
    <property type="entry name" value="AB_hydrolase_fold"/>
</dbReference>
<dbReference type="InterPro" id="IPR000639">
    <property type="entry name" value="Epox_hydrolase-like"/>
</dbReference>
<dbReference type="PANTHER" id="PTHR21661">
    <property type="entry name" value="EPOXIDE HYDROLASE 1-RELATED"/>
    <property type="match status" value="1"/>
</dbReference>
<protein>
    <recommendedName>
        <fullName evidence="5">Epoxide hydrolase N-terminal domain-containing protein</fullName>
    </recommendedName>
</protein>
<dbReference type="GO" id="GO:0097176">
    <property type="term" value="P:epoxide metabolic process"/>
    <property type="evidence" value="ECO:0007669"/>
    <property type="project" value="TreeGrafter"/>
</dbReference>